<feature type="active site" evidence="13">
    <location>
        <position position="523"/>
    </location>
</feature>
<feature type="domain" description="Peptidase M9 collagenase N-terminal" evidence="17">
    <location>
        <begin position="120"/>
        <end position="300"/>
    </location>
</feature>
<sequence>MQGLSSSAPVRRIAAAVSIAALGLSLTSGVAPAMAQKPAADQGADKAQSVPAPNFIQGEYSPELDPVLGKNEAPRPLVDMKLVEKNQKENQKLEKKDKKAKKAKASTSGPENATGAAGECSPGAIGNQSGSGLVQAIKAADFNCVNSLFNATGTTAKDLFNQADMLTVAQAFKNDAANYDGSNSASTLQLVLYLRAGYFVQYYQSDTVGSYGPELKALVGDALQAFFANPKSLTLNEDSAQVLGESVTLIDSSENNARFLGVLVDLLEGFNAEREASWNFRNATNNVFTVLFRGHQFDGFSEAVAANPQILSTLHDFAVKHLDLMGTNSDFLVANAGRELARFLGDEQLKQSVKPKVIDLLSRTSMTGDTAKLWVGLADMVNYYDEGNCSDYGTCDLSGKLRTAVLSQNRECSTSIKFNTQSVSNEEFDESCTSLKEQDEYFYKAAGTKTPVADDVNTSIDVNVFSSSSDYQTYAGAIFGIDTNNGGMYLEGDPSQEGNKPAFIAYEAEWLKPTFHIWNLNHEYTHYLDGRFDMYGDFGAGLTVPTIWWVEGFAEYVNYGYRGEDYTAANQLAAQKTYKLSEIFDNTYENSDTNRIYRWGYLAVNFMLNKHPQETQTILDFYRQGKWQESRNYLKNTIGTSLDAEFSTFLDGCANGECKPSVPTDPVDPVDPTDPETCTETTGQALTSSCTAKNLSGTKDNLNYFYIYVPEGTKELQINTSGGTGNADLFYSPWNWAGPNHHNYRSTESGNNESITVPNPPAGYNYISLSTNDAYSGVSLKATTR</sequence>
<dbReference type="Gene3D" id="3.40.30.160">
    <property type="entry name" value="Collagenase ColT, N-terminal domain"/>
    <property type="match status" value="1"/>
</dbReference>
<evidence type="ECO:0000256" key="12">
    <source>
        <dbReference type="ARBA" id="ARBA00023145"/>
    </source>
</evidence>
<name>A0A4Y4DM49_GLUUR</name>
<dbReference type="AlphaFoldDB" id="A0A4Y4DM49"/>
<keyword evidence="11" id="KW-0482">Metalloprotease</keyword>
<feature type="signal peptide" evidence="15">
    <location>
        <begin position="1"/>
        <end position="33"/>
    </location>
</feature>
<feature type="chain" id="PRO_5021489882" description="microbial collagenase" evidence="15">
    <location>
        <begin position="34"/>
        <end position="785"/>
    </location>
</feature>
<dbReference type="RefSeq" id="WP_170184050.1">
    <property type="nucleotide sequence ID" value="NZ_BAAAJL010000003.1"/>
</dbReference>
<feature type="region of interest" description="Disordered" evidence="14">
    <location>
        <begin position="660"/>
        <end position="680"/>
    </location>
</feature>
<comment type="caution">
    <text evidence="18">The sequence shown here is derived from an EMBL/GenBank/DDBJ whole genome shotgun (WGS) entry which is preliminary data.</text>
</comment>
<evidence type="ECO:0000256" key="9">
    <source>
        <dbReference type="ARBA" id="ARBA00022801"/>
    </source>
</evidence>
<keyword evidence="5" id="KW-0964">Secreted</keyword>
<dbReference type="InterPro" id="IPR002169">
    <property type="entry name" value="Peptidase_M9A/M9B"/>
</dbReference>
<evidence type="ECO:0000256" key="14">
    <source>
        <dbReference type="SAM" id="MobiDB-lite"/>
    </source>
</evidence>
<reference evidence="18 19" key="1">
    <citation type="submission" date="2019-06" db="EMBL/GenBank/DDBJ databases">
        <title>Whole genome shotgun sequence of Glutamicibacter uratoxydans NBRC 15515.</title>
        <authorList>
            <person name="Hosoyama A."/>
            <person name="Uohara A."/>
            <person name="Ohji S."/>
            <person name="Ichikawa N."/>
        </authorList>
    </citation>
    <scope>NUCLEOTIDE SEQUENCE [LARGE SCALE GENOMIC DNA]</scope>
    <source>
        <strain evidence="18 19">NBRC 15515</strain>
    </source>
</reference>
<keyword evidence="10" id="KW-0862">Zinc</keyword>
<evidence type="ECO:0000313" key="18">
    <source>
        <dbReference type="EMBL" id="GED04914.1"/>
    </source>
</evidence>
<dbReference type="GO" id="GO:0004222">
    <property type="term" value="F:metalloendopeptidase activity"/>
    <property type="evidence" value="ECO:0007669"/>
    <property type="project" value="UniProtKB-EC"/>
</dbReference>
<dbReference type="PANTHER" id="PTHR13062:SF9">
    <property type="entry name" value="MICROBIAL COLLAGENASE"/>
    <property type="match status" value="1"/>
</dbReference>
<organism evidence="18 19">
    <name type="scientific">Glutamicibacter uratoxydans</name>
    <name type="common">Arthrobacter uratoxydans</name>
    <dbReference type="NCBI Taxonomy" id="43667"/>
    <lineage>
        <taxon>Bacteria</taxon>
        <taxon>Bacillati</taxon>
        <taxon>Actinomycetota</taxon>
        <taxon>Actinomycetes</taxon>
        <taxon>Micrococcales</taxon>
        <taxon>Micrococcaceae</taxon>
        <taxon>Glutamicibacter</taxon>
    </lineage>
</organism>
<evidence type="ECO:0000256" key="11">
    <source>
        <dbReference type="ARBA" id="ARBA00023049"/>
    </source>
</evidence>
<dbReference type="Gene3D" id="1.10.390.20">
    <property type="match status" value="1"/>
</dbReference>
<evidence type="ECO:0000256" key="2">
    <source>
        <dbReference type="ARBA" id="ARBA00001947"/>
    </source>
</evidence>
<evidence type="ECO:0000256" key="6">
    <source>
        <dbReference type="ARBA" id="ARBA00022670"/>
    </source>
</evidence>
<evidence type="ECO:0000313" key="19">
    <source>
        <dbReference type="Proteomes" id="UP000316612"/>
    </source>
</evidence>
<gene>
    <name evidence="18" type="ORF">AUR04nite_04460</name>
</gene>
<feature type="domain" description="Peptidase C-terminal archaeal/bacterial" evidence="16">
    <location>
        <begin position="703"/>
        <end position="770"/>
    </location>
</feature>
<protein>
    <recommendedName>
        <fullName evidence="4">microbial collagenase</fullName>
        <ecNumber evidence="4">3.4.24.3</ecNumber>
    </recommendedName>
</protein>
<feature type="region of interest" description="Disordered" evidence="14">
    <location>
        <begin position="35"/>
        <end position="118"/>
    </location>
</feature>
<dbReference type="GO" id="GO:0006508">
    <property type="term" value="P:proteolysis"/>
    <property type="evidence" value="ECO:0007669"/>
    <property type="project" value="UniProtKB-KW"/>
</dbReference>
<keyword evidence="7" id="KW-0479">Metal-binding</keyword>
<dbReference type="Pfam" id="PF04151">
    <property type="entry name" value="PPC"/>
    <property type="match status" value="1"/>
</dbReference>
<comment type="catalytic activity">
    <reaction evidence="1">
        <text>Digestion of native collagen in the triple helical region at Xaa-|-Gly bonds. With synthetic peptides, a preference is shown for Gly at P3 and P1', Pro and Ala at P2 and P2', and hydroxyproline, Ala or Arg at P3'.</text>
        <dbReference type="EC" id="3.4.24.3"/>
    </reaction>
</comment>
<evidence type="ECO:0000259" key="17">
    <source>
        <dbReference type="Pfam" id="PF08453"/>
    </source>
</evidence>
<dbReference type="Pfam" id="PF08453">
    <property type="entry name" value="Peptidase_M9_N"/>
    <property type="match status" value="1"/>
</dbReference>
<evidence type="ECO:0000256" key="1">
    <source>
        <dbReference type="ARBA" id="ARBA00000424"/>
    </source>
</evidence>
<keyword evidence="19" id="KW-1185">Reference proteome</keyword>
<evidence type="ECO:0000256" key="15">
    <source>
        <dbReference type="SAM" id="SignalP"/>
    </source>
</evidence>
<keyword evidence="9" id="KW-0378">Hydrolase</keyword>
<keyword evidence="6 18" id="KW-0645">Protease</keyword>
<evidence type="ECO:0000256" key="4">
    <source>
        <dbReference type="ARBA" id="ARBA00012653"/>
    </source>
</evidence>
<evidence type="ECO:0000256" key="13">
    <source>
        <dbReference type="PIRSR" id="PIRSR602169-1"/>
    </source>
</evidence>
<dbReference type="Pfam" id="PF01752">
    <property type="entry name" value="Peptidase_M9"/>
    <property type="match status" value="1"/>
</dbReference>
<evidence type="ECO:0000256" key="10">
    <source>
        <dbReference type="ARBA" id="ARBA00022833"/>
    </source>
</evidence>
<accession>A0A4Y4DM49</accession>
<keyword evidence="12" id="KW-0865">Zymogen</keyword>
<evidence type="ECO:0000256" key="7">
    <source>
        <dbReference type="ARBA" id="ARBA00022723"/>
    </source>
</evidence>
<evidence type="ECO:0000256" key="5">
    <source>
        <dbReference type="ARBA" id="ARBA00022525"/>
    </source>
</evidence>
<dbReference type="EMBL" id="BJNY01000002">
    <property type="protein sequence ID" value="GED04914.1"/>
    <property type="molecule type" value="Genomic_DNA"/>
</dbReference>
<dbReference type="GO" id="GO:0005576">
    <property type="term" value="C:extracellular region"/>
    <property type="evidence" value="ECO:0007669"/>
    <property type="project" value="UniProtKB-SubCell"/>
</dbReference>
<dbReference type="Proteomes" id="UP000316612">
    <property type="component" value="Unassembled WGS sequence"/>
</dbReference>
<dbReference type="PRINTS" id="PR00931">
    <property type="entry name" value="MICOLLPTASE"/>
</dbReference>
<keyword evidence="8 15" id="KW-0732">Signal</keyword>
<dbReference type="InterPro" id="IPR007280">
    <property type="entry name" value="Peptidase_C_arc/bac"/>
</dbReference>
<dbReference type="InterPro" id="IPR013661">
    <property type="entry name" value="Peptidase_M9_N_dom"/>
</dbReference>
<evidence type="ECO:0000256" key="3">
    <source>
        <dbReference type="ARBA" id="ARBA00004613"/>
    </source>
</evidence>
<dbReference type="PANTHER" id="PTHR13062">
    <property type="entry name" value="COLLAGENASE"/>
    <property type="match status" value="1"/>
</dbReference>
<proteinExistence type="predicted"/>
<comment type="cofactor">
    <cofactor evidence="2">
        <name>Zn(2+)</name>
        <dbReference type="ChEBI" id="CHEBI:29105"/>
    </cofactor>
</comment>
<dbReference type="GO" id="GO:0008270">
    <property type="term" value="F:zinc ion binding"/>
    <property type="evidence" value="ECO:0007669"/>
    <property type="project" value="InterPro"/>
</dbReference>
<dbReference type="Gene3D" id="2.60.120.380">
    <property type="match status" value="1"/>
</dbReference>
<evidence type="ECO:0000259" key="16">
    <source>
        <dbReference type="Pfam" id="PF04151"/>
    </source>
</evidence>
<evidence type="ECO:0000256" key="8">
    <source>
        <dbReference type="ARBA" id="ARBA00022729"/>
    </source>
</evidence>
<dbReference type="EC" id="3.4.24.3" evidence="4"/>
<comment type="subcellular location">
    <subcellularLocation>
        <location evidence="3">Secreted</location>
    </subcellularLocation>
</comment>
<feature type="compositionally biased region" description="Basic and acidic residues" evidence="14">
    <location>
        <begin position="81"/>
        <end position="97"/>
    </location>
</feature>